<dbReference type="AlphaFoldDB" id="A0A7W2AB58"/>
<keyword evidence="2" id="KW-1185">Reference proteome</keyword>
<sequence length="297" mass="34787">MAYLVSIFLKERAKVIQLRACLETLITQLQEKGFGCSLEERIIGDRQFFLCTSGSKNRSQERKWQKLLGQTMAEFICDCQEPEMIRHIIRSEYQVQYTKEITQIEGYARRLLESSAWEHARIVYVSRRQKLAKQISLYLKESNKMAVDGFVRFRMKTYRKALSKCVKEALDEYLLDKEYKEFIQLLRYFVSVQIPKMDVVHVIHQGRRRLHMLKADGTPLKFKEMDGAAHEVMEPTFSHEDFIVSTLLNIAPEKVILHTRDPEENIVRTLIQIFEDRILVCNSCSKCGIPLNFHGDA</sequence>
<evidence type="ECO:0000313" key="1">
    <source>
        <dbReference type="EMBL" id="MBA4496548.1"/>
    </source>
</evidence>
<reference evidence="1 2" key="1">
    <citation type="submission" date="2020-07" db="EMBL/GenBank/DDBJ databases">
        <authorList>
            <person name="Feng H."/>
        </authorList>
    </citation>
    <scope>NUCLEOTIDE SEQUENCE [LARGE SCALE GENOMIC DNA]</scope>
    <source>
        <strain evidence="2">s-10</strain>
    </source>
</reference>
<protein>
    <submittedName>
        <fullName evidence="1">Putative sporulation protein YtxC</fullName>
    </submittedName>
</protein>
<name>A0A7W2AB58_9BACL</name>
<dbReference type="RefSeq" id="WP_181755065.1">
    <property type="nucleotide sequence ID" value="NZ_JACEIQ010000046.1"/>
</dbReference>
<evidence type="ECO:0000313" key="2">
    <source>
        <dbReference type="Proteomes" id="UP000535491"/>
    </source>
</evidence>
<dbReference type="EMBL" id="JACEIQ010000046">
    <property type="protein sequence ID" value="MBA4496548.1"/>
    <property type="molecule type" value="Genomic_DNA"/>
</dbReference>
<comment type="caution">
    <text evidence="1">The sequence shown here is derived from an EMBL/GenBank/DDBJ whole genome shotgun (WGS) entry which is preliminary data.</text>
</comment>
<gene>
    <name evidence="1" type="ORF">H1191_20050</name>
</gene>
<dbReference type="Proteomes" id="UP000535491">
    <property type="component" value="Unassembled WGS sequence"/>
</dbReference>
<organism evidence="1 2">
    <name type="scientific">Paenactinomyces guangxiensis</name>
    <dbReference type="NCBI Taxonomy" id="1490290"/>
    <lineage>
        <taxon>Bacteria</taxon>
        <taxon>Bacillati</taxon>
        <taxon>Bacillota</taxon>
        <taxon>Bacilli</taxon>
        <taxon>Bacillales</taxon>
        <taxon>Thermoactinomycetaceae</taxon>
        <taxon>Paenactinomyces</taxon>
    </lineage>
</organism>
<accession>A0A7W2AB58</accession>
<dbReference type="InterPro" id="IPR014199">
    <property type="entry name" value="Spore_YtxC"/>
</dbReference>
<dbReference type="Pfam" id="PF08812">
    <property type="entry name" value="YtxC"/>
    <property type="match status" value="1"/>
</dbReference>
<proteinExistence type="predicted"/>